<keyword evidence="2" id="KW-1185">Reference proteome</keyword>
<reference evidence="1" key="1">
    <citation type="submission" date="2021-04" db="EMBL/GenBank/DDBJ databases">
        <authorList>
            <consortium name="Molecular Ecology Group"/>
        </authorList>
    </citation>
    <scope>NUCLEOTIDE SEQUENCE</scope>
</reference>
<protein>
    <submittedName>
        <fullName evidence="1">Uncharacterized protein</fullName>
    </submittedName>
</protein>
<comment type="caution">
    <text evidence="1">The sequence shown here is derived from an EMBL/GenBank/DDBJ whole genome shotgun (WGS) entry which is preliminary data.</text>
</comment>
<gene>
    <name evidence="1" type="ORF">CUNI_LOCUS1954</name>
</gene>
<dbReference type="EMBL" id="CAJHNH020000249">
    <property type="protein sequence ID" value="CAG5116396.1"/>
    <property type="molecule type" value="Genomic_DNA"/>
</dbReference>
<feature type="non-terminal residue" evidence="1">
    <location>
        <position position="97"/>
    </location>
</feature>
<proteinExistence type="predicted"/>
<dbReference type="AlphaFoldDB" id="A0A8S3YPX2"/>
<accession>A0A8S3YPX2</accession>
<feature type="non-terminal residue" evidence="1">
    <location>
        <position position="1"/>
    </location>
</feature>
<evidence type="ECO:0000313" key="2">
    <source>
        <dbReference type="Proteomes" id="UP000678393"/>
    </source>
</evidence>
<name>A0A8S3YPX2_9EUPU</name>
<evidence type="ECO:0000313" key="1">
    <source>
        <dbReference type="EMBL" id="CAG5116396.1"/>
    </source>
</evidence>
<sequence length="97" mass="10654">VHALTCAGAVAWRQMGVVDILDTVYWAVSRLAPQKVNTVPLPKSVDPFRFLPFRSLGHGSAIAEVIRDHYSDDVHDLLGDVSSVYMLCHATYQALCA</sequence>
<organism evidence="1 2">
    <name type="scientific">Candidula unifasciata</name>
    <dbReference type="NCBI Taxonomy" id="100452"/>
    <lineage>
        <taxon>Eukaryota</taxon>
        <taxon>Metazoa</taxon>
        <taxon>Spiralia</taxon>
        <taxon>Lophotrochozoa</taxon>
        <taxon>Mollusca</taxon>
        <taxon>Gastropoda</taxon>
        <taxon>Heterobranchia</taxon>
        <taxon>Euthyneura</taxon>
        <taxon>Panpulmonata</taxon>
        <taxon>Eupulmonata</taxon>
        <taxon>Stylommatophora</taxon>
        <taxon>Helicina</taxon>
        <taxon>Helicoidea</taxon>
        <taxon>Geomitridae</taxon>
        <taxon>Candidula</taxon>
    </lineage>
</organism>
<dbReference type="Proteomes" id="UP000678393">
    <property type="component" value="Unassembled WGS sequence"/>
</dbReference>